<keyword evidence="2" id="KW-1185">Reference proteome</keyword>
<dbReference type="EMBL" id="JAEQND010000014">
    <property type="protein sequence ID" value="MBL0427940.1"/>
    <property type="molecule type" value="Genomic_DNA"/>
</dbReference>
<gene>
    <name evidence="1" type="ORF">JI746_22730</name>
</gene>
<dbReference type="RefSeq" id="WP_201692570.1">
    <property type="nucleotide sequence ID" value="NZ_JAEQND010000014.1"/>
</dbReference>
<evidence type="ECO:0000313" key="2">
    <source>
        <dbReference type="Proteomes" id="UP000622707"/>
    </source>
</evidence>
<organism evidence="1 2">
    <name type="scientific">Ramlibacter alkalitolerans</name>
    <dbReference type="NCBI Taxonomy" id="2039631"/>
    <lineage>
        <taxon>Bacteria</taxon>
        <taxon>Pseudomonadati</taxon>
        <taxon>Pseudomonadota</taxon>
        <taxon>Betaproteobacteria</taxon>
        <taxon>Burkholderiales</taxon>
        <taxon>Comamonadaceae</taxon>
        <taxon>Ramlibacter</taxon>
    </lineage>
</organism>
<name>A0ABS1JUG6_9BURK</name>
<proteinExistence type="predicted"/>
<protein>
    <submittedName>
        <fullName evidence="1">Uncharacterized protein</fullName>
    </submittedName>
</protein>
<comment type="caution">
    <text evidence="1">The sequence shown here is derived from an EMBL/GenBank/DDBJ whole genome shotgun (WGS) entry which is preliminary data.</text>
</comment>
<evidence type="ECO:0000313" key="1">
    <source>
        <dbReference type="EMBL" id="MBL0427940.1"/>
    </source>
</evidence>
<dbReference type="Proteomes" id="UP000622707">
    <property type="component" value="Unassembled WGS sequence"/>
</dbReference>
<accession>A0ABS1JUG6</accession>
<reference evidence="1 2" key="1">
    <citation type="journal article" date="2017" name="Int. J. Syst. Evol. Microbiol.">
        <title>Ramlibacter alkalitolerans sp. nov., alkali-tolerant bacterium isolated from soil of ginseng.</title>
        <authorList>
            <person name="Lee D.H."/>
            <person name="Cha C.J."/>
        </authorList>
    </citation>
    <scope>NUCLEOTIDE SEQUENCE [LARGE SCALE GENOMIC DNA]</scope>
    <source>
        <strain evidence="1 2">KACC 19305</strain>
    </source>
</reference>
<sequence length="124" mass="12807">MWTTESAWQLAQAFALLPKSVVGLAAYLVSAGDALADQDAQLRILDLLSQMGEVGPSDDIVRTACVRHTAGTEASEYAALPPAAKRELAAAMGFVSALAGLFARLQVATALNALPAAGDPSRPN</sequence>